<accession>A0A0Q9XRV6</accession>
<proteinExistence type="predicted"/>
<evidence type="ECO:0000313" key="2">
    <source>
        <dbReference type="EMBL" id="KRG07207.1"/>
    </source>
</evidence>
<organism evidence="2 3">
    <name type="scientific">Drosophila mojavensis</name>
    <name type="common">Fruit fly</name>
    <dbReference type="NCBI Taxonomy" id="7230"/>
    <lineage>
        <taxon>Eukaryota</taxon>
        <taxon>Metazoa</taxon>
        <taxon>Ecdysozoa</taxon>
        <taxon>Arthropoda</taxon>
        <taxon>Hexapoda</taxon>
        <taxon>Insecta</taxon>
        <taxon>Pterygota</taxon>
        <taxon>Neoptera</taxon>
        <taxon>Endopterygota</taxon>
        <taxon>Diptera</taxon>
        <taxon>Brachycera</taxon>
        <taxon>Muscomorpha</taxon>
        <taxon>Ephydroidea</taxon>
        <taxon>Drosophilidae</taxon>
        <taxon>Drosophila</taxon>
    </lineage>
</organism>
<dbReference type="AlphaFoldDB" id="A0A0Q9XRV6"/>
<dbReference type="EMBL" id="CH933813">
    <property type="protein sequence ID" value="KRG07206.1"/>
    <property type="molecule type" value="Genomic_DNA"/>
</dbReference>
<protein>
    <submittedName>
        <fullName evidence="1">Uncharacterized protein, isoform B</fullName>
    </submittedName>
    <submittedName>
        <fullName evidence="2">Uncharacterized protein, isoform C</fullName>
    </submittedName>
</protein>
<dbReference type="EMBL" id="CH933813">
    <property type="protein sequence ID" value="KRG07207.1"/>
    <property type="molecule type" value="Genomic_DNA"/>
</dbReference>
<keyword evidence="3" id="KW-1185">Reference proteome</keyword>
<reference evidence="2 3" key="1">
    <citation type="journal article" date="2007" name="Nature">
        <title>Evolution of genes and genomes on the Drosophila phylogeny.</title>
        <authorList>
            <consortium name="Drosophila 12 Genomes Consortium"/>
            <person name="Clark A.G."/>
            <person name="Eisen M.B."/>
            <person name="Smith D.R."/>
            <person name="Bergman C.M."/>
            <person name="Oliver B."/>
            <person name="Markow T.A."/>
            <person name="Kaufman T.C."/>
            <person name="Kellis M."/>
            <person name="Gelbart W."/>
            <person name="Iyer V.N."/>
            <person name="Pollard D.A."/>
            <person name="Sackton T.B."/>
            <person name="Larracuente A.M."/>
            <person name="Singh N.D."/>
            <person name="Abad J.P."/>
            <person name="Abt D.N."/>
            <person name="Adryan B."/>
            <person name="Aguade M."/>
            <person name="Akashi H."/>
            <person name="Anderson W.W."/>
            <person name="Aquadro C.F."/>
            <person name="Ardell D.H."/>
            <person name="Arguello R."/>
            <person name="Artieri C.G."/>
            <person name="Barbash D.A."/>
            <person name="Barker D."/>
            <person name="Barsanti P."/>
            <person name="Batterham P."/>
            <person name="Batzoglou S."/>
            <person name="Begun D."/>
            <person name="Bhutkar A."/>
            <person name="Blanco E."/>
            <person name="Bosak S.A."/>
            <person name="Bradley R.K."/>
            <person name="Brand A.D."/>
            <person name="Brent M.R."/>
            <person name="Brooks A.N."/>
            <person name="Brown R.H."/>
            <person name="Butlin R.K."/>
            <person name="Caggese C."/>
            <person name="Calvi B.R."/>
            <person name="Bernardo de Carvalho A."/>
            <person name="Caspi A."/>
            <person name="Castrezana S."/>
            <person name="Celniker S.E."/>
            <person name="Chang J.L."/>
            <person name="Chapple C."/>
            <person name="Chatterji S."/>
            <person name="Chinwalla A."/>
            <person name="Civetta A."/>
            <person name="Clifton S.W."/>
            <person name="Comeron J.M."/>
            <person name="Costello J.C."/>
            <person name="Coyne J.A."/>
            <person name="Daub J."/>
            <person name="David R.G."/>
            <person name="Delcher A.L."/>
            <person name="Delehaunty K."/>
            <person name="Do C.B."/>
            <person name="Ebling H."/>
            <person name="Edwards K."/>
            <person name="Eickbush T."/>
            <person name="Evans J.D."/>
            <person name="Filipski A."/>
            <person name="Findeiss S."/>
            <person name="Freyhult E."/>
            <person name="Fulton L."/>
            <person name="Fulton R."/>
            <person name="Garcia A.C."/>
            <person name="Gardiner A."/>
            <person name="Garfield D.A."/>
            <person name="Garvin B.E."/>
            <person name="Gibson G."/>
            <person name="Gilbert D."/>
            <person name="Gnerre S."/>
            <person name="Godfrey J."/>
            <person name="Good R."/>
            <person name="Gotea V."/>
            <person name="Gravely B."/>
            <person name="Greenberg A.J."/>
            <person name="Griffiths-Jones S."/>
            <person name="Gross S."/>
            <person name="Guigo R."/>
            <person name="Gustafson E.A."/>
            <person name="Haerty W."/>
            <person name="Hahn M.W."/>
            <person name="Halligan D.L."/>
            <person name="Halpern A.L."/>
            <person name="Halter G.M."/>
            <person name="Han M.V."/>
            <person name="Heger A."/>
            <person name="Hillier L."/>
            <person name="Hinrichs A.S."/>
            <person name="Holmes I."/>
            <person name="Hoskins R.A."/>
            <person name="Hubisz M.J."/>
            <person name="Hultmark D."/>
            <person name="Huntley M.A."/>
            <person name="Jaffe D.B."/>
            <person name="Jagadeeshan S."/>
            <person name="Jeck W.R."/>
            <person name="Johnson J."/>
            <person name="Jones C.D."/>
            <person name="Jordan W.C."/>
            <person name="Karpen G.H."/>
            <person name="Kataoka E."/>
            <person name="Keightley P.D."/>
            <person name="Kheradpour P."/>
            <person name="Kirkness E.F."/>
            <person name="Koerich L.B."/>
            <person name="Kristiansen K."/>
            <person name="Kudrna D."/>
            <person name="Kulathinal R.J."/>
            <person name="Kumar S."/>
            <person name="Kwok R."/>
            <person name="Lander E."/>
            <person name="Langley C.H."/>
            <person name="Lapoint R."/>
            <person name="Lazzaro B.P."/>
            <person name="Lee S.J."/>
            <person name="Levesque L."/>
            <person name="Li R."/>
            <person name="Lin C.F."/>
            <person name="Lin M.F."/>
            <person name="Lindblad-Toh K."/>
            <person name="Llopart A."/>
            <person name="Long M."/>
            <person name="Low L."/>
            <person name="Lozovsky E."/>
            <person name="Lu J."/>
            <person name="Luo M."/>
            <person name="Machado C.A."/>
            <person name="Makalowski W."/>
            <person name="Marzo M."/>
            <person name="Matsuda M."/>
            <person name="Matzkin L."/>
            <person name="McAllister B."/>
            <person name="McBride C.S."/>
            <person name="McKernan B."/>
            <person name="McKernan K."/>
            <person name="Mendez-Lago M."/>
            <person name="Minx P."/>
            <person name="Mollenhauer M.U."/>
            <person name="Montooth K."/>
            <person name="Mount S.M."/>
            <person name="Mu X."/>
            <person name="Myers E."/>
            <person name="Negre B."/>
            <person name="Newfeld S."/>
            <person name="Nielsen R."/>
            <person name="Noor M.A."/>
            <person name="O'Grady P."/>
            <person name="Pachter L."/>
            <person name="Papaceit M."/>
            <person name="Parisi M.J."/>
            <person name="Parisi M."/>
            <person name="Parts L."/>
            <person name="Pedersen J.S."/>
            <person name="Pesole G."/>
            <person name="Phillippy A.M."/>
            <person name="Ponting C.P."/>
            <person name="Pop M."/>
            <person name="Porcelli D."/>
            <person name="Powell J.R."/>
            <person name="Prohaska S."/>
            <person name="Pruitt K."/>
            <person name="Puig M."/>
            <person name="Quesneville H."/>
            <person name="Ram K.R."/>
            <person name="Rand D."/>
            <person name="Rasmussen M.D."/>
            <person name="Reed L.K."/>
            <person name="Reenan R."/>
            <person name="Reily A."/>
            <person name="Remington K.A."/>
            <person name="Rieger T.T."/>
            <person name="Ritchie M.G."/>
            <person name="Robin C."/>
            <person name="Rogers Y.H."/>
            <person name="Rohde C."/>
            <person name="Rozas J."/>
            <person name="Rubenfield M.J."/>
            <person name="Ruiz A."/>
            <person name="Russo S."/>
            <person name="Salzberg S.L."/>
            <person name="Sanchez-Gracia A."/>
            <person name="Saranga D.J."/>
            <person name="Sato H."/>
            <person name="Schaeffer S.W."/>
            <person name="Schatz M.C."/>
            <person name="Schlenke T."/>
            <person name="Schwartz R."/>
            <person name="Segarra C."/>
            <person name="Singh R.S."/>
            <person name="Sirot L."/>
            <person name="Sirota M."/>
            <person name="Sisneros N.B."/>
            <person name="Smith C.D."/>
            <person name="Smith T.F."/>
            <person name="Spieth J."/>
            <person name="Stage D.E."/>
            <person name="Stark A."/>
            <person name="Stephan W."/>
            <person name="Strausberg R.L."/>
            <person name="Strempel S."/>
            <person name="Sturgill D."/>
            <person name="Sutton G."/>
            <person name="Sutton G.G."/>
            <person name="Tao W."/>
            <person name="Teichmann S."/>
            <person name="Tobari Y.N."/>
            <person name="Tomimura Y."/>
            <person name="Tsolas J.M."/>
            <person name="Valente V.L."/>
            <person name="Venter E."/>
            <person name="Venter J.C."/>
            <person name="Vicario S."/>
            <person name="Vieira F.G."/>
            <person name="Vilella A.J."/>
            <person name="Villasante A."/>
            <person name="Walenz B."/>
            <person name="Wang J."/>
            <person name="Wasserman M."/>
            <person name="Watts T."/>
            <person name="Wilson D."/>
            <person name="Wilson R.K."/>
            <person name="Wing R.A."/>
            <person name="Wolfner M.F."/>
            <person name="Wong A."/>
            <person name="Wong G.K."/>
            <person name="Wu C.I."/>
            <person name="Wu G."/>
            <person name="Yamamoto D."/>
            <person name="Yang H.P."/>
            <person name="Yang S.P."/>
            <person name="Yorke J.A."/>
            <person name="Yoshida K."/>
            <person name="Zdobnov E."/>
            <person name="Zhang P."/>
            <person name="Zhang Y."/>
            <person name="Zimin A.V."/>
            <person name="Baldwin J."/>
            <person name="Abdouelleil A."/>
            <person name="Abdulkadir J."/>
            <person name="Abebe A."/>
            <person name="Abera B."/>
            <person name="Abreu J."/>
            <person name="Acer S.C."/>
            <person name="Aftuck L."/>
            <person name="Alexander A."/>
            <person name="An P."/>
            <person name="Anderson E."/>
            <person name="Anderson S."/>
            <person name="Arachi H."/>
            <person name="Azer M."/>
            <person name="Bachantsang P."/>
            <person name="Barry A."/>
            <person name="Bayul T."/>
            <person name="Berlin A."/>
            <person name="Bessette D."/>
            <person name="Bloom T."/>
            <person name="Blye J."/>
            <person name="Boguslavskiy L."/>
            <person name="Bonnet C."/>
            <person name="Boukhgalter B."/>
            <person name="Bourzgui I."/>
            <person name="Brown A."/>
            <person name="Cahill P."/>
            <person name="Channer S."/>
            <person name="Cheshatsang Y."/>
            <person name="Chuda L."/>
            <person name="Citroen M."/>
            <person name="Collymore A."/>
            <person name="Cooke P."/>
            <person name="Costello M."/>
            <person name="D'Aco K."/>
            <person name="Daza R."/>
            <person name="De Haan G."/>
            <person name="DeGray S."/>
            <person name="DeMaso C."/>
            <person name="Dhargay N."/>
            <person name="Dooley K."/>
            <person name="Dooley E."/>
            <person name="Doricent M."/>
            <person name="Dorje P."/>
            <person name="Dorjee K."/>
            <person name="Dupes A."/>
            <person name="Elong R."/>
            <person name="Falk J."/>
            <person name="Farina A."/>
            <person name="Faro S."/>
            <person name="Ferguson D."/>
            <person name="Fisher S."/>
            <person name="Foley C.D."/>
            <person name="Franke A."/>
            <person name="Friedrich D."/>
            <person name="Gadbois L."/>
            <person name="Gearin G."/>
            <person name="Gearin C.R."/>
            <person name="Giannoukos G."/>
            <person name="Goode T."/>
            <person name="Graham J."/>
            <person name="Grandbois E."/>
            <person name="Grewal S."/>
            <person name="Gyaltsen K."/>
            <person name="Hafez N."/>
            <person name="Hagos B."/>
            <person name="Hall J."/>
            <person name="Henson C."/>
            <person name="Hollinger A."/>
            <person name="Honan T."/>
            <person name="Huard M.D."/>
            <person name="Hughes L."/>
            <person name="Hurhula B."/>
            <person name="Husby M.E."/>
            <person name="Kamat A."/>
            <person name="Kanga B."/>
            <person name="Kashin S."/>
            <person name="Khazanovich D."/>
            <person name="Kisner P."/>
            <person name="Lance K."/>
            <person name="Lara M."/>
            <person name="Lee W."/>
            <person name="Lennon N."/>
            <person name="Letendre F."/>
            <person name="LeVine R."/>
            <person name="Lipovsky A."/>
            <person name="Liu X."/>
            <person name="Liu J."/>
            <person name="Liu S."/>
            <person name="Lokyitsang T."/>
            <person name="Lokyitsang Y."/>
            <person name="Lubonja R."/>
            <person name="Lui A."/>
            <person name="MacDonald P."/>
            <person name="Magnisalis V."/>
            <person name="Maru K."/>
            <person name="Matthews C."/>
            <person name="McCusker W."/>
            <person name="McDonough S."/>
            <person name="Mehta T."/>
            <person name="Meldrim J."/>
            <person name="Meneus L."/>
            <person name="Mihai O."/>
            <person name="Mihalev A."/>
            <person name="Mihova T."/>
            <person name="Mittelman R."/>
            <person name="Mlenga V."/>
            <person name="Montmayeur A."/>
            <person name="Mulrain L."/>
            <person name="Navidi A."/>
            <person name="Naylor J."/>
            <person name="Negash T."/>
            <person name="Nguyen T."/>
            <person name="Nguyen N."/>
            <person name="Nicol R."/>
            <person name="Norbu C."/>
            <person name="Norbu N."/>
            <person name="Novod N."/>
            <person name="O'Neill B."/>
            <person name="Osman S."/>
            <person name="Markiewicz E."/>
            <person name="Oyono O.L."/>
            <person name="Patti C."/>
            <person name="Phunkhang P."/>
            <person name="Pierre F."/>
            <person name="Priest M."/>
            <person name="Raghuraman S."/>
            <person name="Rege F."/>
            <person name="Reyes R."/>
            <person name="Rise C."/>
            <person name="Rogov P."/>
            <person name="Ross K."/>
            <person name="Ryan E."/>
            <person name="Settipalli S."/>
            <person name="Shea T."/>
            <person name="Sherpa N."/>
            <person name="Shi L."/>
            <person name="Shih D."/>
            <person name="Sparrow T."/>
            <person name="Spaulding J."/>
            <person name="Stalker J."/>
            <person name="Stange-Thomann N."/>
            <person name="Stavropoulos S."/>
            <person name="Stone C."/>
            <person name="Strader C."/>
            <person name="Tesfaye S."/>
            <person name="Thomson T."/>
            <person name="Thoulutsang Y."/>
            <person name="Thoulutsang D."/>
            <person name="Topham K."/>
            <person name="Topping I."/>
            <person name="Tsamla T."/>
            <person name="Vassiliev H."/>
            <person name="Vo A."/>
            <person name="Wangchuk T."/>
            <person name="Wangdi T."/>
            <person name="Weiand M."/>
            <person name="Wilkinson J."/>
            <person name="Wilson A."/>
            <person name="Yadav S."/>
            <person name="Young G."/>
            <person name="Yu Q."/>
            <person name="Zembek L."/>
            <person name="Zhong D."/>
            <person name="Zimmer A."/>
            <person name="Zwirko Z."/>
            <person name="Jaffe D.B."/>
            <person name="Alvarez P."/>
            <person name="Brockman W."/>
            <person name="Butler J."/>
            <person name="Chin C."/>
            <person name="Gnerre S."/>
            <person name="Grabherr M."/>
            <person name="Kleber M."/>
            <person name="Mauceli E."/>
            <person name="MacCallum I."/>
        </authorList>
    </citation>
    <scope>NUCLEOTIDE SEQUENCE [LARGE SCALE GENOMIC DNA]</scope>
    <source>
        <strain evidence="2">TSC#15081-1352.22</strain>
        <strain evidence="3">Tucson 15081-1352.22</strain>
    </source>
</reference>
<reference evidence="2" key="2">
    <citation type="journal article" date="2008" name="Bioinformatics">
        <title>Assembly reconciliation.</title>
        <authorList>
            <person name="Zimin A.V."/>
            <person name="Smith D.R."/>
            <person name="Sutton G."/>
            <person name="Yorke J.A."/>
        </authorList>
    </citation>
    <scope>NUCLEOTIDE SEQUENCE</scope>
    <source>
        <strain evidence="2">TSC#15081-1352.22</strain>
    </source>
</reference>
<reference evidence="2" key="3">
    <citation type="submission" date="2015-11" db="EMBL/GenBank/DDBJ databases">
        <authorList>
            <consortium name="FlyBase"/>
        </authorList>
    </citation>
    <scope>NUCLEOTIDE SEQUENCE</scope>
    <source>
        <strain evidence="2">TSC#15081-1352.22</strain>
    </source>
</reference>
<evidence type="ECO:0000313" key="1">
    <source>
        <dbReference type="EMBL" id="KRG07206.1"/>
    </source>
</evidence>
<evidence type="ECO:0000313" key="3">
    <source>
        <dbReference type="Proteomes" id="UP000009192"/>
    </source>
</evidence>
<dbReference type="KEGG" id="dmo:Dmoj_GI26830"/>
<gene>
    <name evidence="2" type="primary">Dmoj\GI26830</name>
    <name evidence="2" type="ORF">Dmoj_GI26830</name>
</gene>
<sequence length="85" mass="9607">MRNCDKSALDNKEEWIATGFLSVVFHVMAARPVEGGRTRTSEAGNQGVMQQISGDIQRDIQGVQWNQPCNQQQHWHLGGQHQLLH</sequence>
<name>A0A0Q9XRV6_DROMO</name>
<dbReference type="Proteomes" id="UP000009192">
    <property type="component" value="Unassembled WGS sequence"/>
</dbReference>